<dbReference type="EMBL" id="SKBQ01000008">
    <property type="protein sequence ID" value="TPX07569.1"/>
    <property type="molecule type" value="Genomic_DNA"/>
</dbReference>
<proteinExistence type="predicted"/>
<dbReference type="EMBL" id="SKBQ01000008">
    <property type="protein sequence ID" value="TPX07358.1"/>
    <property type="molecule type" value="Genomic_DNA"/>
</dbReference>
<dbReference type="AlphaFoldDB" id="A0A507AR58"/>
<evidence type="ECO:0000256" key="1">
    <source>
        <dbReference type="SAM" id="SignalP"/>
    </source>
</evidence>
<dbReference type="GeneID" id="41969408"/>
<evidence type="ECO:0000313" key="4">
    <source>
        <dbReference type="Proteomes" id="UP000319257"/>
    </source>
</evidence>
<comment type="caution">
    <text evidence="2">The sequence shown here is derived from an EMBL/GenBank/DDBJ whole genome shotgun (WGS) entry which is preliminary data.</text>
</comment>
<keyword evidence="4" id="KW-1185">Reference proteome</keyword>
<keyword evidence="1" id="KW-0732">Signal</keyword>
<organism evidence="2 4">
    <name type="scientific">Thyridium curvatum</name>
    <dbReference type="NCBI Taxonomy" id="1093900"/>
    <lineage>
        <taxon>Eukaryota</taxon>
        <taxon>Fungi</taxon>
        <taxon>Dikarya</taxon>
        <taxon>Ascomycota</taxon>
        <taxon>Pezizomycotina</taxon>
        <taxon>Sordariomycetes</taxon>
        <taxon>Sordariomycetidae</taxon>
        <taxon>Thyridiales</taxon>
        <taxon>Thyridiaceae</taxon>
        <taxon>Thyridium</taxon>
    </lineage>
</organism>
<dbReference type="RefSeq" id="XP_030989069.1">
    <property type="nucleotide sequence ID" value="XM_031136098.1"/>
</dbReference>
<reference evidence="2 4" key="1">
    <citation type="submission" date="2019-06" db="EMBL/GenBank/DDBJ databases">
        <title>Draft genome sequence of the filamentous fungus Phialemoniopsis curvata isolated from diesel fuel.</title>
        <authorList>
            <person name="Varaljay V.A."/>
            <person name="Lyon W.J."/>
            <person name="Crouch A.L."/>
            <person name="Drake C.E."/>
            <person name="Hollomon J.M."/>
            <person name="Nadeau L.J."/>
            <person name="Nunn H.S."/>
            <person name="Stevenson B.S."/>
            <person name="Bojanowski C.L."/>
            <person name="Crookes-Goodson W.J."/>
        </authorList>
    </citation>
    <scope>NUCLEOTIDE SEQUENCE [LARGE SCALE GENOMIC DNA]</scope>
    <source>
        <strain evidence="2 4">D216</strain>
    </source>
</reference>
<dbReference type="Proteomes" id="UP000319257">
    <property type="component" value="Unassembled WGS sequence"/>
</dbReference>
<name>A0A507AR58_9PEZI</name>
<evidence type="ECO:0000313" key="3">
    <source>
        <dbReference type="EMBL" id="TPX07569.1"/>
    </source>
</evidence>
<dbReference type="InParanoid" id="A0A507AR58"/>
<feature type="signal peptide" evidence="1">
    <location>
        <begin position="1"/>
        <end position="20"/>
    </location>
</feature>
<feature type="chain" id="PRO_5036130949" evidence="1">
    <location>
        <begin position="21"/>
        <end position="131"/>
    </location>
</feature>
<dbReference type="OrthoDB" id="4801412at2759"/>
<gene>
    <name evidence="2" type="ORF">E0L32_001961</name>
    <name evidence="3" type="ORF">E0L32_002172</name>
</gene>
<evidence type="ECO:0000313" key="2">
    <source>
        <dbReference type="EMBL" id="TPX07358.1"/>
    </source>
</evidence>
<protein>
    <submittedName>
        <fullName evidence="2">Uncharacterized protein</fullName>
    </submittedName>
</protein>
<sequence>MPSTGHTILALVLASEYVLGGLGRVSAVPFSALNERIFQKSIKTAPHPSPVFPFTDVQSPKTVRLHMLVVGALMITEGILLLSPATRAMSGTLGLGCFLTVAGAWSQMRAGLKYWLPLVNFGLAWAVWALD</sequence>
<accession>A0A507AR58</accession>